<reference evidence="11" key="2">
    <citation type="journal article" date="2021" name="Sci. Data">
        <title>Chromosome-scale genome sequencing, assembly and annotation of six genomes from subfamily Leishmaniinae.</title>
        <authorList>
            <person name="Almutairi H."/>
            <person name="Urbaniak M.D."/>
            <person name="Bates M.D."/>
            <person name="Jariyapan N."/>
            <person name="Kwakye-Nuako G."/>
            <person name="Thomaz Soccol V."/>
            <person name="Al-Salem W.S."/>
            <person name="Dillon R.J."/>
            <person name="Bates P.A."/>
            <person name="Gatherer D."/>
        </authorList>
    </citation>
    <scope>NUCLEOTIDE SEQUENCE [LARGE SCALE GENOMIC DNA]</scope>
</reference>
<dbReference type="InterPro" id="IPR027640">
    <property type="entry name" value="Kinesin-like_fam"/>
</dbReference>
<evidence type="ECO:0000256" key="4">
    <source>
        <dbReference type="ARBA" id="ARBA00022840"/>
    </source>
</evidence>
<feature type="region of interest" description="Disordered" evidence="8">
    <location>
        <begin position="181"/>
        <end position="216"/>
    </location>
</feature>
<dbReference type="GO" id="GO:0005524">
    <property type="term" value="F:ATP binding"/>
    <property type="evidence" value="ECO:0007669"/>
    <property type="project" value="UniProtKB-UniRule"/>
</dbReference>
<dbReference type="PRINTS" id="PR00380">
    <property type="entry name" value="KINESINHEAVY"/>
</dbReference>
<dbReference type="SMR" id="A0A836I0U6"/>
<feature type="region of interest" description="Disordered" evidence="8">
    <location>
        <begin position="110"/>
        <end position="129"/>
    </location>
</feature>
<organism evidence="10 11">
    <name type="scientific">Leishmania orientalis</name>
    <dbReference type="NCBI Taxonomy" id="2249476"/>
    <lineage>
        <taxon>Eukaryota</taxon>
        <taxon>Discoba</taxon>
        <taxon>Euglenozoa</taxon>
        <taxon>Kinetoplastea</taxon>
        <taxon>Metakinetoplastina</taxon>
        <taxon>Trypanosomatida</taxon>
        <taxon>Trypanosomatidae</taxon>
        <taxon>Leishmaniinae</taxon>
        <taxon>Leishmania</taxon>
    </lineage>
</organism>
<proteinExistence type="inferred from homology"/>
<keyword evidence="4 6" id="KW-0067">ATP-binding</keyword>
<keyword evidence="11" id="KW-1185">Reference proteome</keyword>
<keyword evidence="3 6" id="KW-0547">Nucleotide-binding</keyword>
<evidence type="ECO:0000256" key="6">
    <source>
        <dbReference type="PROSITE-ProRule" id="PRU00283"/>
    </source>
</evidence>
<protein>
    <recommendedName>
        <fullName evidence="9">Kinesin motor domain-containing protein</fullName>
    </recommendedName>
</protein>
<evidence type="ECO:0000256" key="7">
    <source>
        <dbReference type="SAM" id="Coils"/>
    </source>
</evidence>
<dbReference type="GO" id="GO:0007018">
    <property type="term" value="P:microtubule-based movement"/>
    <property type="evidence" value="ECO:0007669"/>
    <property type="project" value="InterPro"/>
</dbReference>
<dbReference type="GO" id="GO:0005737">
    <property type="term" value="C:cytoplasm"/>
    <property type="evidence" value="ECO:0007669"/>
    <property type="project" value="UniProtKB-SubCell"/>
</dbReference>
<feature type="coiled-coil region" evidence="7">
    <location>
        <begin position="888"/>
        <end position="918"/>
    </location>
</feature>
<feature type="compositionally biased region" description="Low complexity" evidence="8">
    <location>
        <begin position="828"/>
        <end position="849"/>
    </location>
</feature>
<evidence type="ECO:0000256" key="2">
    <source>
        <dbReference type="ARBA" id="ARBA00022490"/>
    </source>
</evidence>
<dbReference type="SUPFAM" id="SSF52540">
    <property type="entry name" value="P-loop containing nucleoside triphosphate hydrolases"/>
    <property type="match status" value="1"/>
</dbReference>
<dbReference type="GeneID" id="92362552"/>
<feature type="coiled-coil region" evidence="7">
    <location>
        <begin position="469"/>
        <end position="517"/>
    </location>
</feature>
<dbReference type="PANTHER" id="PTHR47969">
    <property type="entry name" value="CHROMOSOME-ASSOCIATED KINESIN KIF4A-RELATED"/>
    <property type="match status" value="1"/>
</dbReference>
<dbReference type="PANTHER" id="PTHR47969:SF15">
    <property type="entry name" value="CHROMOSOME-ASSOCIATED KINESIN KIF4A-RELATED"/>
    <property type="match status" value="1"/>
</dbReference>
<dbReference type="KEGG" id="loi:92362552"/>
<dbReference type="InterPro" id="IPR036961">
    <property type="entry name" value="Kinesin_motor_dom_sf"/>
</dbReference>
<evidence type="ECO:0000256" key="1">
    <source>
        <dbReference type="ARBA" id="ARBA00004496"/>
    </source>
</evidence>
<comment type="subcellular location">
    <subcellularLocation>
        <location evidence="1">Cytoplasm</location>
    </subcellularLocation>
</comment>
<dbReference type="PROSITE" id="PS50067">
    <property type="entry name" value="KINESIN_MOTOR_2"/>
    <property type="match status" value="1"/>
</dbReference>
<dbReference type="GO" id="GO:0003777">
    <property type="term" value="F:microtubule motor activity"/>
    <property type="evidence" value="ECO:0007669"/>
    <property type="project" value="InterPro"/>
</dbReference>
<dbReference type="GO" id="GO:0005875">
    <property type="term" value="C:microtubule associated complex"/>
    <property type="evidence" value="ECO:0007669"/>
    <property type="project" value="TreeGrafter"/>
</dbReference>
<evidence type="ECO:0000256" key="8">
    <source>
        <dbReference type="SAM" id="MobiDB-lite"/>
    </source>
</evidence>
<evidence type="ECO:0000259" key="9">
    <source>
        <dbReference type="PROSITE" id="PS50067"/>
    </source>
</evidence>
<feature type="binding site" evidence="6">
    <location>
        <begin position="78"/>
        <end position="85"/>
    </location>
    <ligand>
        <name>ATP</name>
        <dbReference type="ChEBI" id="CHEBI:30616"/>
    </ligand>
</feature>
<dbReference type="InterPro" id="IPR027417">
    <property type="entry name" value="P-loop_NTPase"/>
</dbReference>
<sequence length="1027" mass="112437">MTERITVAVRARPFLPHEDTTSCVMVSHNQITVGTGRPFAFDRVFDETASSDDIYVALGQPLADSFLSGFHASTIAYGQTGAGKTFTMAALLSDTVQEIFCRLAEDADLAQGNGRSSTPLTSSSGTADASTTFSMTLSVLEVYNESIGDLLASPALQPLRPPATALGGTVLQAVGVLAPRRHSTHGGSARHEQKSFQRRASAPASSHPGNSLALREDPHGGVYVEGLTEAHIHSETELLALIDGAIGNRKTASTLMNATSSRSHCVVTLTLQRRGLCSRCCFVDLAGSERLKKSLGLASPSDRHGSSGTSVEASLLPSSTVAARMREGISINAGLLALGNVIVALCDKKTHVPYRSSKLTRLLQPMLGGNARTAMIACISQLASSLEETLNTLKYAHRAKRIQIDPHLAVTAVTSSVDAQRTIALLREQLEDAQRRLGIAATGACPRCAAGSPERAATPSPSTALMREVEQLRELLLQERQVTQRLENEVFNAEYTAMIEVEKRKALEARVAELEAASAATLEGEAPTAVTAGGDTEHAAGVSLSPRSRLTMNMARLQQLEDEREALAAMRAQKVRDTVRLEAALVGDEGCGVGELAAASTAAASDPLLEQLTEEIVAKERQIARLQKENSDVSAQLEQYEKGLQRTLSSQAHLRAELRKAEAQLEKSEMALEQREEEKEKLLATYEERLRRAEEKVADYRRRVKEATQQMRERQADLDKTRQLREKVVELREEVSRQRLRLRATQKASWQLNAAHQQEVAQLQKQLQLTTAHMTLLHQRMNRKDAAIAKVRKQLAEQQLQLGQPQQGMPTPARLRHQPPEKSPSPMPSSSSVKVSPPSSAAADTPSHSIKSRKNSYATPPPTDCDAEGLSGSMNGVLRSSRDGDVTQANINRELQDLERMEKELAELLEYRRVLLAARATDAPKWHRAKEGFACRLAQIQAELQSSEPSQPEHTSLLEEKRSVEEKLRQLRTFDHMFADADQQLAEFDNRIENLNEARRFHTQRVRRLQGEAARPSEDVSETTAGE</sequence>
<dbReference type="Pfam" id="PF00225">
    <property type="entry name" value="Kinesin"/>
    <property type="match status" value="1"/>
</dbReference>
<dbReference type="Proteomes" id="UP000674143">
    <property type="component" value="Unassembled WGS sequence"/>
</dbReference>
<name>A0A836I0U6_9TRYP</name>
<keyword evidence="5 7" id="KW-0175">Coiled coil</keyword>
<feature type="region of interest" description="Disordered" evidence="8">
    <location>
        <begin position="1005"/>
        <end position="1027"/>
    </location>
</feature>
<evidence type="ECO:0000256" key="3">
    <source>
        <dbReference type="ARBA" id="ARBA00022741"/>
    </source>
</evidence>
<dbReference type="InterPro" id="IPR001752">
    <property type="entry name" value="Kinesin_motor_dom"/>
</dbReference>
<dbReference type="GO" id="GO:0007052">
    <property type="term" value="P:mitotic spindle organization"/>
    <property type="evidence" value="ECO:0007669"/>
    <property type="project" value="TreeGrafter"/>
</dbReference>
<dbReference type="SMART" id="SM00129">
    <property type="entry name" value="KISc"/>
    <property type="match status" value="1"/>
</dbReference>
<dbReference type="RefSeq" id="XP_067065329.1">
    <property type="nucleotide sequence ID" value="XM_067208618.1"/>
</dbReference>
<dbReference type="Gene3D" id="3.40.850.10">
    <property type="entry name" value="Kinesin motor domain"/>
    <property type="match status" value="1"/>
</dbReference>
<evidence type="ECO:0000256" key="5">
    <source>
        <dbReference type="ARBA" id="ARBA00023054"/>
    </source>
</evidence>
<evidence type="ECO:0000313" key="11">
    <source>
        <dbReference type="Proteomes" id="UP000674143"/>
    </source>
</evidence>
<dbReference type="AlphaFoldDB" id="A0A836I0U6"/>
<keyword evidence="6" id="KW-0505">Motor protein</keyword>
<dbReference type="EMBL" id="JAFHLR010000009">
    <property type="protein sequence ID" value="KAG5485998.1"/>
    <property type="molecule type" value="Genomic_DNA"/>
</dbReference>
<feature type="domain" description="Kinesin motor" evidence="9">
    <location>
        <begin position="4"/>
        <end position="402"/>
    </location>
</feature>
<evidence type="ECO:0000313" key="10">
    <source>
        <dbReference type="EMBL" id="KAG5485998.1"/>
    </source>
</evidence>
<accession>A0A836I0U6</accession>
<dbReference type="GO" id="GO:0051231">
    <property type="term" value="P:spindle elongation"/>
    <property type="evidence" value="ECO:0007669"/>
    <property type="project" value="TreeGrafter"/>
</dbReference>
<comment type="caution">
    <text evidence="10">The sequence shown here is derived from an EMBL/GenBank/DDBJ whole genome shotgun (WGS) entry which is preliminary data.</text>
</comment>
<dbReference type="GO" id="GO:0008017">
    <property type="term" value="F:microtubule binding"/>
    <property type="evidence" value="ECO:0007669"/>
    <property type="project" value="InterPro"/>
</dbReference>
<gene>
    <name evidence="10" type="ORF">LSCM4_06704</name>
</gene>
<feature type="region of interest" description="Disordered" evidence="8">
    <location>
        <begin position="800"/>
        <end position="885"/>
    </location>
</feature>
<keyword evidence="2" id="KW-0963">Cytoplasm</keyword>
<reference evidence="11" key="1">
    <citation type="journal article" date="2021" name="Microbiol. Resour. Announc.">
        <title>LGAAP: Leishmaniinae Genome Assembly and Annotation Pipeline.</title>
        <authorList>
            <person name="Almutairi H."/>
            <person name="Urbaniak M.D."/>
            <person name="Bates M.D."/>
            <person name="Jariyapan N."/>
            <person name="Kwakye-Nuako G."/>
            <person name="Thomaz-Soccol V."/>
            <person name="Al-Salem W.S."/>
            <person name="Dillon R.J."/>
            <person name="Bates P.A."/>
            <person name="Gatherer D."/>
        </authorList>
    </citation>
    <scope>NUCLEOTIDE SEQUENCE [LARGE SCALE GENOMIC DNA]</scope>
</reference>
<comment type="similarity">
    <text evidence="6">Belongs to the TRAFAC class myosin-kinesin ATPase superfamily. Kinesin family.</text>
</comment>